<evidence type="ECO:0000256" key="9">
    <source>
        <dbReference type="ARBA" id="ARBA00038357"/>
    </source>
</evidence>
<evidence type="ECO:0000256" key="5">
    <source>
        <dbReference type="ARBA" id="ARBA00022968"/>
    </source>
</evidence>
<evidence type="ECO:0000313" key="13">
    <source>
        <dbReference type="EMBL" id="KAG8071593.1"/>
    </source>
</evidence>
<dbReference type="FunFam" id="3.10.120.10:FF:000006">
    <property type="entry name" value="Membrane steroid-binding protein 1"/>
    <property type="match status" value="1"/>
</dbReference>
<keyword evidence="3" id="KW-0754">Steroid-binding</keyword>
<dbReference type="OrthoDB" id="547796at2759"/>
<evidence type="ECO:0000259" key="12">
    <source>
        <dbReference type="SMART" id="SM01117"/>
    </source>
</evidence>
<keyword evidence="2" id="KW-1003">Cell membrane</keyword>
<organism evidence="13 14">
    <name type="scientific">Zizania palustris</name>
    <name type="common">Northern wild rice</name>
    <dbReference type="NCBI Taxonomy" id="103762"/>
    <lineage>
        <taxon>Eukaryota</taxon>
        <taxon>Viridiplantae</taxon>
        <taxon>Streptophyta</taxon>
        <taxon>Embryophyta</taxon>
        <taxon>Tracheophyta</taxon>
        <taxon>Spermatophyta</taxon>
        <taxon>Magnoliopsida</taxon>
        <taxon>Liliopsida</taxon>
        <taxon>Poales</taxon>
        <taxon>Poaceae</taxon>
        <taxon>BOP clade</taxon>
        <taxon>Oryzoideae</taxon>
        <taxon>Oryzeae</taxon>
        <taxon>Zizaniinae</taxon>
        <taxon>Zizania</taxon>
    </lineage>
</organism>
<dbReference type="Pfam" id="PF00173">
    <property type="entry name" value="Cyt-b5"/>
    <property type="match status" value="1"/>
</dbReference>
<reference evidence="13" key="2">
    <citation type="submission" date="2021-02" db="EMBL/GenBank/DDBJ databases">
        <authorList>
            <person name="Kimball J.A."/>
            <person name="Haas M.W."/>
            <person name="Macchietto M."/>
            <person name="Kono T."/>
            <person name="Duquette J."/>
            <person name="Shao M."/>
        </authorList>
    </citation>
    <scope>NUCLEOTIDE SEQUENCE</scope>
    <source>
        <tissue evidence="13">Fresh leaf tissue</tissue>
    </source>
</reference>
<evidence type="ECO:0000256" key="1">
    <source>
        <dbReference type="ARBA" id="ARBA00004401"/>
    </source>
</evidence>
<evidence type="ECO:0000256" key="3">
    <source>
        <dbReference type="ARBA" id="ARBA00022665"/>
    </source>
</evidence>
<dbReference type="GO" id="GO:0005496">
    <property type="term" value="F:steroid binding"/>
    <property type="evidence" value="ECO:0007669"/>
    <property type="project" value="UniProtKB-KW"/>
</dbReference>
<feature type="compositionally biased region" description="Basic and acidic residues" evidence="10">
    <location>
        <begin position="245"/>
        <end position="254"/>
    </location>
</feature>
<feature type="region of interest" description="Disordered" evidence="10">
    <location>
        <begin position="48"/>
        <end position="70"/>
    </location>
</feature>
<keyword evidence="6 11" id="KW-1133">Transmembrane helix</keyword>
<dbReference type="EMBL" id="JAAALK010000283">
    <property type="protein sequence ID" value="KAG8071593.1"/>
    <property type="molecule type" value="Genomic_DNA"/>
</dbReference>
<protein>
    <recommendedName>
        <fullName evidence="12">Cytochrome b5 heme-binding domain-containing protein</fullName>
    </recommendedName>
</protein>
<evidence type="ECO:0000256" key="6">
    <source>
        <dbReference type="ARBA" id="ARBA00022989"/>
    </source>
</evidence>
<feature type="domain" description="Cytochrome b5 heme-binding" evidence="12">
    <location>
        <begin position="77"/>
        <end position="173"/>
    </location>
</feature>
<gene>
    <name evidence="13" type="ORF">GUJ93_ZPchr0006g46445</name>
</gene>
<evidence type="ECO:0000256" key="4">
    <source>
        <dbReference type="ARBA" id="ARBA00022692"/>
    </source>
</evidence>
<dbReference type="GO" id="GO:0005886">
    <property type="term" value="C:plasma membrane"/>
    <property type="evidence" value="ECO:0007669"/>
    <property type="project" value="UniProtKB-SubCell"/>
</dbReference>
<keyword evidence="7" id="KW-0446">Lipid-binding</keyword>
<dbReference type="PANTHER" id="PTHR10281:SF45">
    <property type="entry name" value="MEMBRANE STEROID-BINDING PROTEIN 2"/>
    <property type="match status" value="1"/>
</dbReference>
<sequence>MAAAVEWWRAAEAAIAANTGLSPAAFFTFVAVAAALYVAVSGLLAQPAAPPARRREEEEEVIRTSQPLPPPVQLGAVTEEELRAYDGSDPTRPLLMAIKGQIYDVTQSRMFYGQGGPYEKFAGRDASRALAKMSFDPEDLTGDISGLAPLEVEALNEWEYKFMSKYVKVGTIKNTIPVSDGDAAIHGETSARTIDVGTVESNRVPEPEESGATCHADAMDNSGVKSDADMTTSGHAESDPANASSHEDSVEKPGETTTISAEDAREGKGAADEDEDAVEKLKETSHGEVESIASGKPAPVDELQFHGVHHPDLLKMVIIREASKRIQQVQSWKSRINSGEGPSDVMSTNILHSPNVKVKASSKDRIADSDSVLLHKLEEVRQAVKSLESLLLGSHSRVNSFCATVIS</sequence>
<keyword evidence="8 11" id="KW-0472">Membrane</keyword>
<dbReference type="Proteomes" id="UP000729402">
    <property type="component" value="Unassembled WGS sequence"/>
</dbReference>
<evidence type="ECO:0000256" key="2">
    <source>
        <dbReference type="ARBA" id="ARBA00022475"/>
    </source>
</evidence>
<evidence type="ECO:0000256" key="8">
    <source>
        <dbReference type="ARBA" id="ARBA00023136"/>
    </source>
</evidence>
<keyword evidence="14" id="KW-1185">Reference proteome</keyword>
<feature type="transmembrane region" description="Helical" evidence="11">
    <location>
        <begin position="24"/>
        <end position="45"/>
    </location>
</feature>
<proteinExistence type="inferred from homology"/>
<keyword evidence="5" id="KW-0735">Signal-anchor</keyword>
<keyword evidence="4 11" id="KW-0812">Transmembrane</keyword>
<feature type="compositionally biased region" description="Basic and acidic residues" evidence="10">
    <location>
        <begin position="278"/>
        <end position="289"/>
    </location>
</feature>
<reference evidence="13" key="1">
    <citation type="journal article" date="2021" name="bioRxiv">
        <title>Whole Genome Assembly and Annotation of Northern Wild Rice, Zizania palustris L., Supports a Whole Genome Duplication in the Zizania Genus.</title>
        <authorList>
            <person name="Haas M."/>
            <person name="Kono T."/>
            <person name="Macchietto M."/>
            <person name="Millas R."/>
            <person name="McGilp L."/>
            <person name="Shao M."/>
            <person name="Duquette J."/>
            <person name="Hirsch C.N."/>
            <person name="Kimball J."/>
        </authorList>
    </citation>
    <scope>NUCLEOTIDE SEQUENCE</scope>
    <source>
        <tissue evidence="13">Fresh leaf tissue</tissue>
    </source>
</reference>
<accession>A0A8J5SFX4</accession>
<evidence type="ECO:0000256" key="10">
    <source>
        <dbReference type="SAM" id="MobiDB-lite"/>
    </source>
</evidence>
<dbReference type="SMART" id="SM01117">
    <property type="entry name" value="Cyt-b5"/>
    <property type="match status" value="1"/>
</dbReference>
<comment type="similarity">
    <text evidence="9">Belongs to the cytochrome b5 family. MAPR subfamily.</text>
</comment>
<name>A0A8J5SFX4_ZIZPA</name>
<evidence type="ECO:0000256" key="7">
    <source>
        <dbReference type="ARBA" id="ARBA00023121"/>
    </source>
</evidence>
<feature type="region of interest" description="Disordered" evidence="10">
    <location>
        <begin position="189"/>
        <end position="298"/>
    </location>
</feature>
<evidence type="ECO:0000256" key="11">
    <source>
        <dbReference type="SAM" id="Phobius"/>
    </source>
</evidence>
<evidence type="ECO:0000313" key="14">
    <source>
        <dbReference type="Proteomes" id="UP000729402"/>
    </source>
</evidence>
<comment type="caution">
    <text evidence="13">The sequence shown here is derived from an EMBL/GenBank/DDBJ whole genome shotgun (WGS) entry which is preliminary data.</text>
</comment>
<dbReference type="GO" id="GO:0005783">
    <property type="term" value="C:endoplasmic reticulum"/>
    <property type="evidence" value="ECO:0007669"/>
    <property type="project" value="TreeGrafter"/>
</dbReference>
<dbReference type="PANTHER" id="PTHR10281">
    <property type="entry name" value="MEMBRANE-ASSOCIATED PROGESTERONE RECEPTOR COMPONENT-RELATED"/>
    <property type="match status" value="1"/>
</dbReference>
<feature type="compositionally biased region" description="Basic and acidic residues" evidence="10">
    <location>
        <begin position="262"/>
        <end position="271"/>
    </location>
</feature>
<dbReference type="InterPro" id="IPR050577">
    <property type="entry name" value="MAPR/NEUFC/NENF-like"/>
</dbReference>
<dbReference type="AlphaFoldDB" id="A0A8J5SFX4"/>
<dbReference type="InterPro" id="IPR001199">
    <property type="entry name" value="Cyt_B5-like_heme/steroid-bd"/>
</dbReference>
<comment type="subcellular location">
    <subcellularLocation>
        <location evidence="1">Cell membrane</location>
        <topology evidence="1">Single-pass type II membrane protein</topology>
    </subcellularLocation>
</comment>